<proteinExistence type="inferred from homology"/>
<dbReference type="InterPro" id="IPR006683">
    <property type="entry name" value="Thioestr_dom"/>
</dbReference>
<dbReference type="InterPro" id="IPR029069">
    <property type="entry name" value="HotDog_dom_sf"/>
</dbReference>
<dbReference type="SUPFAM" id="SSF54637">
    <property type="entry name" value="Thioesterase/thiol ester dehydrase-isomerase"/>
    <property type="match status" value="1"/>
</dbReference>
<dbReference type="EMBL" id="JACEIB010000003">
    <property type="protein sequence ID" value="MBA2933777.1"/>
    <property type="molecule type" value="Genomic_DNA"/>
</dbReference>
<evidence type="ECO:0000313" key="4">
    <source>
        <dbReference type="EMBL" id="MBA2933777.1"/>
    </source>
</evidence>
<dbReference type="AlphaFoldDB" id="A0A838L406"/>
<dbReference type="Proteomes" id="UP000570166">
    <property type="component" value="Unassembled WGS sequence"/>
</dbReference>
<dbReference type="Pfam" id="PF03061">
    <property type="entry name" value="4HBT"/>
    <property type="match status" value="1"/>
</dbReference>
<keyword evidence="2" id="KW-0378">Hydrolase</keyword>
<dbReference type="PANTHER" id="PTHR21660">
    <property type="entry name" value="THIOESTERASE SUPERFAMILY MEMBER-RELATED"/>
    <property type="match status" value="1"/>
</dbReference>
<sequence length="153" mass="16624">MNEAARAIARDEDEAPAGFRPLALLDGFVSRNGPIYARRESEGAVFGFRVQQRHCNPMGICHGGWLATVADLVLPLSVRLGGLEEQYLLTVHLGIDYLAPVPLGAWVEGRARVLRRTKRMIFADGILDVDGEPVLRASGVFRLGPPAPRIAIG</sequence>
<protein>
    <submittedName>
        <fullName evidence="4">PaaI family thioesterase</fullName>
    </submittedName>
</protein>
<accession>A0A838L406</accession>
<evidence type="ECO:0000256" key="2">
    <source>
        <dbReference type="ARBA" id="ARBA00022801"/>
    </source>
</evidence>
<dbReference type="PANTHER" id="PTHR21660:SF1">
    <property type="entry name" value="ACYL-COENZYME A THIOESTERASE 13"/>
    <property type="match status" value="1"/>
</dbReference>
<dbReference type="GO" id="GO:0047617">
    <property type="term" value="F:fatty acyl-CoA hydrolase activity"/>
    <property type="evidence" value="ECO:0007669"/>
    <property type="project" value="InterPro"/>
</dbReference>
<comment type="caution">
    <text evidence="4">The sequence shown here is derived from an EMBL/GenBank/DDBJ whole genome shotgun (WGS) entry which is preliminary data.</text>
</comment>
<evidence type="ECO:0000259" key="3">
    <source>
        <dbReference type="Pfam" id="PF03061"/>
    </source>
</evidence>
<dbReference type="CDD" id="cd03443">
    <property type="entry name" value="PaaI_thioesterase"/>
    <property type="match status" value="1"/>
</dbReference>
<comment type="similarity">
    <text evidence="1">Belongs to the thioesterase PaaI family.</text>
</comment>
<evidence type="ECO:0000313" key="5">
    <source>
        <dbReference type="Proteomes" id="UP000570166"/>
    </source>
</evidence>
<dbReference type="InterPro" id="IPR003736">
    <property type="entry name" value="PAAI_dom"/>
</dbReference>
<dbReference type="NCBIfam" id="TIGR00369">
    <property type="entry name" value="unchar_dom_1"/>
    <property type="match status" value="1"/>
</dbReference>
<dbReference type="Gene3D" id="3.10.129.10">
    <property type="entry name" value="Hotdog Thioesterase"/>
    <property type="match status" value="1"/>
</dbReference>
<dbReference type="RefSeq" id="WP_160363575.1">
    <property type="nucleotide sequence ID" value="NZ_JACEIB010000003.1"/>
</dbReference>
<dbReference type="InterPro" id="IPR039298">
    <property type="entry name" value="ACOT13"/>
</dbReference>
<feature type="domain" description="Thioesterase" evidence="3">
    <location>
        <begin position="58"/>
        <end position="124"/>
    </location>
</feature>
<gene>
    <name evidence="4" type="ORF">HZF05_06650</name>
</gene>
<evidence type="ECO:0000256" key="1">
    <source>
        <dbReference type="ARBA" id="ARBA00008324"/>
    </source>
</evidence>
<organism evidence="4 5">
    <name type="scientific">Sphingomonas chungangi</name>
    <dbReference type="NCBI Taxonomy" id="2683589"/>
    <lineage>
        <taxon>Bacteria</taxon>
        <taxon>Pseudomonadati</taxon>
        <taxon>Pseudomonadota</taxon>
        <taxon>Alphaproteobacteria</taxon>
        <taxon>Sphingomonadales</taxon>
        <taxon>Sphingomonadaceae</taxon>
        <taxon>Sphingomonas</taxon>
    </lineage>
</organism>
<name>A0A838L406_9SPHN</name>
<reference evidence="4 5" key="1">
    <citation type="submission" date="2020-07" db="EMBL/GenBank/DDBJ databases">
        <authorList>
            <person name="Sun Q."/>
        </authorList>
    </citation>
    <scope>NUCLEOTIDE SEQUENCE [LARGE SCALE GENOMIC DNA]</scope>
    <source>
        <strain evidence="4 5">CGMCC 1.13654</strain>
    </source>
</reference>
<keyword evidence="5" id="KW-1185">Reference proteome</keyword>